<accession>A0A6P8JG70</accession>
<evidence type="ECO:0000313" key="3">
    <source>
        <dbReference type="RefSeq" id="XP_033154610.1"/>
    </source>
</evidence>
<dbReference type="AlphaFoldDB" id="A0A6P8JG70"/>
<evidence type="ECO:0000313" key="2">
    <source>
        <dbReference type="Proteomes" id="UP000515162"/>
    </source>
</evidence>
<dbReference type="GeneID" id="117137329"/>
<feature type="chain" id="PRO_5028074179" evidence="1">
    <location>
        <begin position="23"/>
        <end position="173"/>
    </location>
</feature>
<dbReference type="Pfam" id="PF06477">
    <property type="entry name" value="DUF1091"/>
    <property type="match status" value="1"/>
</dbReference>
<dbReference type="Proteomes" id="UP000515162">
    <property type="component" value="Chromosome 2R"/>
</dbReference>
<sequence length="173" mass="19626">MLAKVIILGVFGAGLFLVCSDSASVKMTNVVCESYDKSWTVFHYCRLKAYSRNKTSLNINATILQPVNSVSVRFKVLKRANGYKPFLFDVTFDACQFLRKPNNPVIKIVYNMIKEASNVNHSCPYGLQVLSDFHRISIPLPFPGGDYLACLDFIFNGKTQFYVNVYFHITEDI</sequence>
<reference evidence="3" key="1">
    <citation type="submission" date="2025-08" db="UniProtKB">
        <authorList>
            <consortium name="RefSeq"/>
        </authorList>
    </citation>
    <scope>IDENTIFICATION</scope>
    <source>
        <strain evidence="3">Mau12</strain>
        <tissue evidence="3">Whole Body</tissue>
    </source>
</reference>
<organism evidence="2 3">
    <name type="scientific">Drosophila mauritiana</name>
    <name type="common">Fruit fly</name>
    <dbReference type="NCBI Taxonomy" id="7226"/>
    <lineage>
        <taxon>Eukaryota</taxon>
        <taxon>Metazoa</taxon>
        <taxon>Ecdysozoa</taxon>
        <taxon>Arthropoda</taxon>
        <taxon>Hexapoda</taxon>
        <taxon>Insecta</taxon>
        <taxon>Pterygota</taxon>
        <taxon>Neoptera</taxon>
        <taxon>Endopterygota</taxon>
        <taxon>Diptera</taxon>
        <taxon>Brachycera</taxon>
        <taxon>Muscomorpha</taxon>
        <taxon>Ephydroidea</taxon>
        <taxon>Drosophilidae</taxon>
        <taxon>Drosophila</taxon>
        <taxon>Sophophora</taxon>
    </lineage>
</organism>
<keyword evidence="1" id="KW-0732">Signal</keyword>
<evidence type="ECO:0000256" key="1">
    <source>
        <dbReference type="SAM" id="SignalP"/>
    </source>
</evidence>
<dbReference type="PANTHER" id="PTHR20898">
    <property type="entry name" value="DAEDALUS ON 3-RELATED-RELATED"/>
    <property type="match status" value="1"/>
</dbReference>
<dbReference type="SMART" id="SM00697">
    <property type="entry name" value="DM8"/>
    <property type="match status" value="1"/>
</dbReference>
<proteinExistence type="predicted"/>
<dbReference type="InterPro" id="IPR010512">
    <property type="entry name" value="DUF1091"/>
</dbReference>
<feature type="signal peptide" evidence="1">
    <location>
        <begin position="1"/>
        <end position="22"/>
    </location>
</feature>
<gene>
    <name evidence="3" type="primary">LOC117137329</name>
</gene>
<name>A0A6P8JG70_DROMA</name>
<dbReference type="PANTHER" id="PTHR20898:SF0">
    <property type="entry name" value="DAEDALUS ON 3-RELATED"/>
    <property type="match status" value="1"/>
</dbReference>
<protein>
    <submittedName>
        <fullName evidence="3">Uncharacterized protein LOC117137329</fullName>
    </submittedName>
</protein>
<keyword evidence="2" id="KW-1185">Reference proteome</keyword>
<dbReference type="RefSeq" id="XP_033154610.1">
    <property type="nucleotide sequence ID" value="XM_033298719.1"/>
</dbReference>